<reference evidence="5 6" key="1">
    <citation type="submission" date="2020-04" db="EMBL/GenBank/DDBJ databases">
        <title>Genome sequencing of novel species.</title>
        <authorList>
            <person name="Heo J."/>
            <person name="Kim S.-J."/>
            <person name="Kim J.-S."/>
            <person name="Hong S.-B."/>
            <person name="Kwon S.-W."/>
        </authorList>
    </citation>
    <scope>NUCLEOTIDE SEQUENCE [LARGE SCALE GENOMIC DNA]</scope>
    <source>
        <strain evidence="5 6">F39-2</strain>
    </source>
</reference>
<dbReference type="SUPFAM" id="SSF46689">
    <property type="entry name" value="Homeodomain-like"/>
    <property type="match status" value="2"/>
</dbReference>
<dbReference type="GO" id="GO:0003700">
    <property type="term" value="F:DNA-binding transcription factor activity"/>
    <property type="evidence" value="ECO:0007669"/>
    <property type="project" value="InterPro"/>
</dbReference>
<keyword evidence="3" id="KW-0804">Transcription</keyword>
<dbReference type="InterPro" id="IPR037923">
    <property type="entry name" value="HTH-like"/>
</dbReference>
<dbReference type="InterPro" id="IPR018060">
    <property type="entry name" value="HTH_AraC"/>
</dbReference>
<dbReference type="KEGG" id="mrob:HH214_16445"/>
<protein>
    <submittedName>
        <fullName evidence="5">Helix-turn-helix transcriptional regulator</fullName>
    </submittedName>
</protein>
<dbReference type="EMBL" id="CP051682">
    <property type="protein sequence ID" value="QJD97342.1"/>
    <property type="molecule type" value="Genomic_DNA"/>
</dbReference>
<name>A0A7L5E1W5_9SPHI</name>
<organism evidence="5 6">
    <name type="scientific">Mucilaginibacter robiniae</name>
    <dbReference type="NCBI Taxonomy" id="2728022"/>
    <lineage>
        <taxon>Bacteria</taxon>
        <taxon>Pseudomonadati</taxon>
        <taxon>Bacteroidota</taxon>
        <taxon>Sphingobacteriia</taxon>
        <taxon>Sphingobacteriales</taxon>
        <taxon>Sphingobacteriaceae</taxon>
        <taxon>Mucilaginibacter</taxon>
    </lineage>
</organism>
<accession>A0A7L5E1W5</accession>
<dbReference type="PANTHER" id="PTHR46796">
    <property type="entry name" value="HTH-TYPE TRANSCRIPTIONAL ACTIVATOR RHAS-RELATED"/>
    <property type="match status" value="1"/>
</dbReference>
<dbReference type="AlphaFoldDB" id="A0A7L5E1W5"/>
<evidence type="ECO:0000313" key="5">
    <source>
        <dbReference type="EMBL" id="QJD97342.1"/>
    </source>
</evidence>
<dbReference type="RefSeq" id="WP_169609434.1">
    <property type="nucleotide sequence ID" value="NZ_CP051682.1"/>
</dbReference>
<gene>
    <name evidence="5" type="ORF">HH214_16445</name>
</gene>
<evidence type="ECO:0000256" key="1">
    <source>
        <dbReference type="ARBA" id="ARBA00023015"/>
    </source>
</evidence>
<evidence type="ECO:0000256" key="3">
    <source>
        <dbReference type="ARBA" id="ARBA00023163"/>
    </source>
</evidence>
<keyword evidence="2" id="KW-0238">DNA-binding</keyword>
<dbReference type="PANTHER" id="PTHR46796:SF6">
    <property type="entry name" value="ARAC SUBFAMILY"/>
    <property type="match status" value="1"/>
</dbReference>
<dbReference type="Pfam" id="PF22200">
    <property type="entry name" value="ExsA_N"/>
    <property type="match status" value="1"/>
</dbReference>
<sequence length="259" mass="30246">MRAIANDVKTNVLKEQFIPDHLFLYIIQGEVSFFDGNKSYTYRAGECCIARKNHLVKFILNSQTSEFEPIMFCFDEEFLRQFQQKHQSKPLKMATDRAIIKLDQADLIDSFIRSIKPYYKGAMELDEAFEDLKYEELLIILLKTKPELSGVFFDFGIPQKINLEAYMNRNFRFNVSLGQFAYLTGRSLSAFKRDFKAVFGETPSRWLVKKRLQEAYVLLEKERRRPSDIYLDLGFESLSHFSIAFKKAFGVVPSSLQTN</sequence>
<keyword evidence="1" id="KW-0805">Transcription regulation</keyword>
<dbReference type="SMART" id="SM00342">
    <property type="entry name" value="HTH_ARAC"/>
    <property type="match status" value="1"/>
</dbReference>
<proteinExistence type="predicted"/>
<dbReference type="InterPro" id="IPR050204">
    <property type="entry name" value="AraC_XylS_family_regulators"/>
</dbReference>
<dbReference type="Gene3D" id="1.10.10.60">
    <property type="entry name" value="Homeodomain-like"/>
    <property type="match status" value="2"/>
</dbReference>
<evidence type="ECO:0000259" key="4">
    <source>
        <dbReference type="PROSITE" id="PS01124"/>
    </source>
</evidence>
<evidence type="ECO:0000256" key="2">
    <source>
        <dbReference type="ARBA" id="ARBA00023125"/>
    </source>
</evidence>
<keyword evidence="6" id="KW-1185">Reference proteome</keyword>
<dbReference type="GO" id="GO:0043565">
    <property type="term" value="F:sequence-specific DNA binding"/>
    <property type="evidence" value="ECO:0007669"/>
    <property type="project" value="InterPro"/>
</dbReference>
<dbReference type="SUPFAM" id="SSF51215">
    <property type="entry name" value="Regulatory protein AraC"/>
    <property type="match status" value="1"/>
</dbReference>
<dbReference type="PROSITE" id="PS01124">
    <property type="entry name" value="HTH_ARAC_FAMILY_2"/>
    <property type="match status" value="1"/>
</dbReference>
<dbReference type="InterPro" id="IPR009057">
    <property type="entry name" value="Homeodomain-like_sf"/>
</dbReference>
<evidence type="ECO:0000313" key="6">
    <source>
        <dbReference type="Proteomes" id="UP000503278"/>
    </source>
</evidence>
<dbReference type="Pfam" id="PF12833">
    <property type="entry name" value="HTH_18"/>
    <property type="match status" value="1"/>
</dbReference>
<dbReference type="Proteomes" id="UP000503278">
    <property type="component" value="Chromosome"/>
</dbReference>
<dbReference type="InterPro" id="IPR054015">
    <property type="entry name" value="ExsA-like_N"/>
</dbReference>
<feature type="domain" description="HTH araC/xylS-type" evidence="4">
    <location>
        <begin position="161"/>
        <end position="259"/>
    </location>
</feature>